<dbReference type="KEGG" id="led:BBK82_34460"/>
<evidence type="ECO:0000256" key="1">
    <source>
        <dbReference type="SAM" id="Phobius"/>
    </source>
</evidence>
<keyword evidence="3" id="KW-1185">Reference proteome</keyword>
<accession>A0A1B2HRJ9</accession>
<reference evidence="2 3" key="1">
    <citation type="submission" date="2016-07" db="EMBL/GenBank/DDBJ databases">
        <title>Complete genome sequence of the Lentzea guizhouensis DHS C013.</title>
        <authorList>
            <person name="Cao C."/>
        </authorList>
    </citation>
    <scope>NUCLEOTIDE SEQUENCE [LARGE SCALE GENOMIC DNA]</scope>
    <source>
        <strain evidence="2 3">DHS C013</strain>
    </source>
</reference>
<dbReference type="EMBL" id="CP016793">
    <property type="protein sequence ID" value="ANZ40370.1"/>
    <property type="molecule type" value="Genomic_DNA"/>
</dbReference>
<protein>
    <recommendedName>
        <fullName evidence="4">DUF3040 domain-containing protein</fullName>
    </recommendedName>
</protein>
<dbReference type="RefSeq" id="WP_065918709.1">
    <property type="nucleotide sequence ID" value="NZ_CP016793.1"/>
</dbReference>
<organism evidence="2 3">
    <name type="scientific">Lentzea guizhouensis</name>
    <dbReference type="NCBI Taxonomy" id="1586287"/>
    <lineage>
        <taxon>Bacteria</taxon>
        <taxon>Bacillati</taxon>
        <taxon>Actinomycetota</taxon>
        <taxon>Actinomycetes</taxon>
        <taxon>Pseudonocardiales</taxon>
        <taxon>Pseudonocardiaceae</taxon>
        <taxon>Lentzea</taxon>
    </lineage>
</organism>
<name>A0A1B2HRJ9_9PSEU</name>
<keyword evidence="1" id="KW-0472">Membrane</keyword>
<dbReference type="InterPro" id="IPR021401">
    <property type="entry name" value="DUF3040"/>
</dbReference>
<feature type="transmembrane region" description="Helical" evidence="1">
    <location>
        <begin position="42"/>
        <end position="61"/>
    </location>
</feature>
<evidence type="ECO:0000313" key="2">
    <source>
        <dbReference type="EMBL" id="ANZ40370.1"/>
    </source>
</evidence>
<dbReference type="Pfam" id="PF11239">
    <property type="entry name" value="DUF3040"/>
    <property type="match status" value="1"/>
</dbReference>
<evidence type="ECO:0000313" key="3">
    <source>
        <dbReference type="Proteomes" id="UP000093053"/>
    </source>
</evidence>
<dbReference type="Proteomes" id="UP000093053">
    <property type="component" value="Chromosome"/>
</dbReference>
<evidence type="ECO:0008006" key="4">
    <source>
        <dbReference type="Google" id="ProtNLM"/>
    </source>
</evidence>
<sequence>MALADHEKRSLEEIELRLSEDDPKLAARLTRPSRLAVVSGRAGRLLGGLAVYLVGLLAVVLGVAWGVVALVVVGAVMGTGVFVGLIVEAWRGQRR</sequence>
<dbReference type="AlphaFoldDB" id="A0A1B2HRJ9"/>
<keyword evidence="1" id="KW-1133">Transmembrane helix</keyword>
<gene>
    <name evidence="2" type="ORF">BBK82_34460</name>
</gene>
<feature type="transmembrane region" description="Helical" evidence="1">
    <location>
        <begin position="67"/>
        <end position="87"/>
    </location>
</feature>
<keyword evidence="1" id="KW-0812">Transmembrane</keyword>
<proteinExistence type="predicted"/>